<feature type="transmembrane region" description="Helical" evidence="1">
    <location>
        <begin position="41"/>
        <end position="67"/>
    </location>
</feature>
<dbReference type="EMBL" id="JBHTMX010000066">
    <property type="protein sequence ID" value="MFD1332170.1"/>
    <property type="molecule type" value="Genomic_DNA"/>
</dbReference>
<evidence type="ECO:0000313" key="3">
    <source>
        <dbReference type="Proteomes" id="UP001597171"/>
    </source>
</evidence>
<keyword evidence="3" id="KW-1185">Reference proteome</keyword>
<organism evidence="2 3">
    <name type="scientific">Methylopila musalis</name>
    <dbReference type="NCBI Taxonomy" id="1134781"/>
    <lineage>
        <taxon>Bacteria</taxon>
        <taxon>Pseudomonadati</taxon>
        <taxon>Pseudomonadota</taxon>
        <taxon>Alphaproteobacteria</taxon>
        <taxon>Hyphomicrobiales</taxon>
        <taxon>Methylopilaceae</taxon>
        <taxon>Methylopila</taxon>
    </lineage>
</organism>
<keyword evidence="1" id="KW-0812">Transmembrane</keyword>
<name>A0ABW3Z8B1_9HYPH</name>
<sequence length="72" mass="7455">MLSLIGGALLGAMVWISTWSRDASGAFVTDGLPGYRFLPEILARLGAVGGGALCVGIVMLLVVAILARRARL</sequence>
<protein>
    <submittedName>
        <fullName evidence="2">Uncharacterized protein</fullName>
    </submittedName>
</protein>
<gene>
    <name evidence="2" type="ORF">ACFQ4O_09190</name>
</gene>
<comment type="caution">
    <text evidence="2">The sequence shown here is derived from an EMBL/GenBank/DDBJ whole genome shotgun (WGS) entry which is preliminary data.</text>
</comment>
<evidence type="ECO:0000313" key="2">
    <source>
        <dbReference type="EMBL" id="MFD1332170.1"/>
    </source>
</evidence>
<keyword evidence="1" id="KW-0472">Membrane</keyword>
<dbReference type="Proteomes" id="UP001597171">
    <property type="component" value="Unassembled WGS sequence"/>
</dbReference>
<keyword evidence="1" id="KW-1133">Transmembrane helix</keyword>
<accession>A0ABW3Z8B1</accession>
<reference evidence="3" key="1">
    <citation type="journal article" date="2019" name="Int. J. Syst. Evol. Microbiol.">
        <title>The Global Catalogue of Microorganisms (GCM) 10K type strain sequencing project: providing services to taxonomists for standard genome sequencing and annotation.</title>
        <authorList>
            <consortium name="The Broad Institute Genomics Platform"/>
            <consortium name="The Broad Institute Genome Sequencing Center for Infectious Disease"/>
            <person name="Wu L."/>
            <person name="Ma J."/>
        </authorList>
    </citation>
    <scope>NUCLEOTIDE SEQUENCE [LARGE SCALE GENOMIC DNA]</scope>
    <source>
        <strain evidence="3">CCUG 61696</strain>
    </source>
</reference>
<evidence type="ECO:0000256" key="1">
    <source>
        <dbReference type="SAM" id="Phobius"/>
    </source>
</evidence>
<proteinExistence type="predicted"/>
<dbReference type="RefSeq" id="WP_378775396.1">
    <property type="nucleotide sequence ID" value="NZ_JBHTMX010000066.1"/>
</dbReference>